<dbReference type="Pfam" id="PF23357">
    <property type="entry name" value="DUF7088"/>
    <property type="match status" value="1"/>
</dbReference>
<evidence type="ECO:0000259" key="10">
    <source>
        <dbReference type="Pfam" id="PF23357"/>
    </source>
</evidence>
<evidence type="ECO:0000256" key="8">
    <source>
        <dbReference type="SAM" id="Phobius"/>
    </source>
</evidence>
<feature type="region of interest" description="Disordered" evidence="7">
    <location>
        <begin position="509"/>
        <end position="539"/>
    </location>
</feature>
<feature type="transmembrane region" description="Helical" evidence="8">
    <location>
        <begin position="165"/>
        <end position="183"/>
    </location>
</feature>
<dbReference type="Proteomes" id="UP000317178">
    <property type="component" value="Chromosome"/>
</dbReference>
<feature type="transmembrane region" description="Helical" evidence="8">
    <location>
        <begin position="246"/>
        <end position="263"/>
    </location>
</feature>
<dbReference type="EMBL" id="CP036281">
    <property type="protein sequence ID" value="QDU79538.1"/>
    <property type="molecule type" value="Genomic_DNA"/>
</dbReference>
<feature type="domain" description="ABC-type uncharacterised transport system" evidence="9">
    <location>
        <begin position="418"/>
        <end position="714"/>
    </location>
</feature>
<keyword evidence="2" id="KW-1003">Cell membrane</keyword>
<dbReference type="KEGG" id="plon:Pla110_12490"/>
<feature type="coiled-coil region" evidence="6">
    <location>
        <begin position="763"/>
        <end position="838"/>
    </location>
</feature>
<feature type="transmembrane region" description="Helical" evidence="8">
    <location>
        <begin position="106"/>
        <end position="127"/>
    </location>
</feature>
<feature type="transmembrane region" description="Helical" evidence="8">
    <location>
        <begin position="841"/>
        <end position="864"/>
    </location>
</feature>
<keyword evidence="5 8" id="KW-0472">Membrane</keyword>
<protein>
    <submittedName>
        <fullName evidence="11">ABC-type uncharacterized transport system</fullName>
    </submittedName>
</protein>
<dbReference type="OrthoDB" id="9794512at2"/>
<dbReference type="AlphaFoldDB" id="A0A518CJX7"/>
<dbReference type="PANTHER" id="PTHR30294:SF29">
    <property type="entry name" value="MULTIDRUG ABC TRANSPORTER PERMEASE YBHS-RELATED"/>
    <property type="match status" value="1"/>
</dbReference>
<organism evidence="11 12">
    <name type="scientific">Polystyrenella longa</name>
    <dbReference type="NCBI Taxonomy" id="2528007"/>
    <lineage>
        <taxon>Bacteria</taxon>
        <taxon>Pseudomonadati</taxon>
        <taxon>Planctomycetota</taxon>
        <taxon>Planctomycetia</taxon>
        <taxon>Planctomycetales</taxon>
        <taxon>Planctomycetaceae</taxon>
        <taxon>Polystyrenella</taxon>
    </lineage>
</organism>
<comment type="subcellular location">
    <subcellularLocation>
        <location evidence="1">Cell membrane</location>
        <topology evidence="1">Multi-pass membrane protein</topology>
    </subcellularLocation>
</comment>
<feature type="transmembrane region" description="Helical" evidence="8">
    <location>
        <begin position="203"/>
        <end position="226"/>
    </location>
</feature>
<keyword evidence="4 8" id="KW-1133">Transmembrane helix</keyword>
<dbReference type="GO" id="GO:0005886">
    <property type="term" value="C:plasma membrane"/>
    <property type="evidence" value="ECO:0007669"/>
    <property type="project" value="UniProtKB-SubCell"/>
</dbReference>
<proteinExistence type="predicted"/>
<dbReference type="Pfam" id="PF09822">
    <property type="entry name" value="ABC_transp_aux"/>
    <property type="match status" value="1"/>
</dbReference>
<sequence length="877" mass="98085">MLRMHVLKAVFQRNVQSYFSSALGYLIIVVFVVAGAFLAFNPLFFTNNLANLDQLSLYFPMLLLFLIPAITMTTWSEEKKLGTEELLFTLPASDVEILLGKYFASLAVYTAGLFFSISHVIVLMVIGEPDIPLMIATYLGYWLAGASLISVGMFASALTNNATIAFVWGTTLCAVPVFIDRIAPGSEVLRGLSLSSQLSDFTIGLIPLSGVLYFVFLTIFFLYLNYILISRRHWSNSAREHMGGHYMIRGASIGVLLFALLYSNNVVGLLSMQADATSEQIYSLSDTTRNMIEEIDENRPITIQAFISKNVPREYVDARSKLIGLLKQYGKLGGSSIDVRIVDVEVYSDEAEEAEILGVQPTSVVTEQDGRRQEIRIYMGVVLTSSYDEVVIPLVGPGTPIEYELTRSLQTVSNNERLKLGVLTTDANVMSGGNSWEIIRELKQQYEVEQVSPDTEINAEEIDVLLAVLPSSLTEPQMKNLVDYVKSGAPAVILDDPMPIAFGSAFGGISNAPRQPKPAPGGGMMGMQQQQPEPKASEGQATTLLESLGLIWQYDQIVWDTFNPHPQFEAVPPEFLFVTSKSGNAQAISSANPITSGLQEVLAFFSGTVKPAPNSNLDYTPLLATGENSGLMGWDEFTSPSFNMFQRTPSIQIKPDRSYFKDPETHVIACYVKGEDRNVVYVADIDMISDFFFQERRANNLNVTLDNVTFILNSIDQVAGVEDFIPLRKRRAKHRTLTYVEKMTSAFTSQLTKERETATKAAEEELTERRKSLQEKAEAIRTNTEMTDRLKQIRLEQLQQSEQRQMEVEETKIEQEKESRIEKARAESQRKIRHAENKIRYWATFLSPLPALLLGIMIVSMRLVSERRSISTERRVK</sequence>
<name>A0A518CJX7_9PLAN</name>
<evidence type="ECO:0000256" key="7">
    <source>
        <dbReference type="SAM" id="MobiDB-lite"/>
    </source>
</evidence>
<accession>A0A518CJX7</accession>
<feature type="transmembrane region" description="Helical" evidence="8">
    <location>
        <begin position="139"/>
        <end position="158"/>
    </location>
</feature>
<evidence type="ECO:0000256" key="6">
    <source>
        <dbReference type="SAM" id="Coils"/>
    </source>
</evidence>
<evidence type="ECO:0000256" key="4">
    <source>
        <dbReference type="ARBA" id="ARBA00022989"/>
    </source>
</evidence>
<reference evidence="11 12" key="1">
    <citation type="submission" date="2019-02" db="EMBL/GenBank/DDBJ databases">
        <title>Deep-cultivation of Planctomycetes and their phenomic and genomic characterization uncovers novel biology.</title>
        <authorList>
            <person name="Wiegand S."/>
            <person name="Jogler M."/>
            <person name="Boedeker C."/>
            <person name="Pinto D."/>
            <person name="Vollmers J."/>
            <person name="Rivas-Marin E."/>
            <person name="Kohn T."/>
            <person name="Peeters S.H."/>
            <person name="Heuer A."/>
            <person name="Rast P."/>
            <person name="Oberbeckmann S."/>
            <person name="Bunk B."/>
            <person name="Jeske O."/>
            <person name="Meyerdierks A."/>
            <person name="Storesund J.E."/>
            <person name="Kallscheuer N."/>
            <person name="Luecker S."/>
            <person name="Lage O.M."/>
            <person name="Pohl T."/>
            <person name="Merkel B.J."/>
            <person name="Hornburger P."/>
            <person name="Mueller R.-W."/>
            <person name="Bruemmer F."/>
            <person name="Labrenz M."/>
            <person name="Spormann A.M."/>
            <person name="Op den Camp H."/>
            <person name="Overmann J."/>
            <person name="Amann R."/>
            <person name="Jetten M.S.M."/>
            <person name="Mascher T."/>
            <person name="Medema M.H."/>
            <person name="Devos D.P."/>
            <person name="Kaster A.-K."/>
            <person name="Ovreas L."/>
            <person name="Rohde M."/>
            <person name="Galperin M.Y."/>
            <person name="Jogler C."/>
        </authorList>
    </citation>
    <scope>NUCLEOTIDE SEQUENCE [LARGE SCALE GENOMIC DNA]</scope>
    <source>
        <strain evidence="11 12">Pla110</strain>
    </source>
</reference>
<dbReference type="PANTHER" id="PTHR30294">
    <property type="entry name" value="MEMBRANE COMPONENT OF ABC TRANSPORTER YHHJ-RELATED"/>
    <property type="match status" value="1"/>
</dbReference>
<evidence type="ECO:0000256" key="1">
    <source>
        <dbReference type="ARBA" id="ARBA00004651"/>
    </source>
</evidence>
<evidence type="ECO:0000256" key="3">
    <source>
        <dbReference type="ARBA" id="ARBA00022692"/>
    </source>
</evidence>
<evidence type="ECO:0000259" key="9">
    <source>
        <dbReference type="Pfam" id="PF09822"/>
    </source>
</evidence>
<evidence type="ECO:0000256" key="2">
    <source>
        <dbReference type="ARBA" id="ARBA00022475"/>
    </source>
</evidence>
<evidence type="ECO:0000256" key="5">
    <source>
        <dbReference type="ARBA" id="ARBA00023136"/>
    </source>
</evidence>
<dbReference type="InterPro" id="IPR055396">
    <property type="entry name" value="DUF7088"/>
</dbReference>
<evidence type="ECO:0000313" key="11">
    <source>
        <dbReference type="EMBL" id="QDU79538.1"/>
    </source>
</evidence>
<keyword evidence="12" id="KW-1185">Reference proteome</keyword>
<dbReference type="InterPro" id="IPR051449">
    <property type="entry name" value="ABC-2_transporter_component"/>
</dbReference>
<keyword evidence="3 8" id="KW-0812">Transmembrane</keyword>
<feature type="transmembrane region" description="Helical" evidence="8">
    <location>
        <begin position="21"/>
        <end position="45"/>
    </location>
</feature>
<gene>
    <name evidence="11" type="ORF">Pla110_12490</name>
</gene>
<feature type="transmembrane region" description="Helical" evidence="8">
    <location>
        <begin position="57"/>
        <end position="75"/>
    </location>
</feature>
<evidence type="ECO:0000313" key="12">
    <source>
        <dbReference type="Proteomes" id="UP000317178"/>
    </source>
</evidence>
<keyword evidence="6" id="KW-0175">Coiled coil</keyword>
<dbReference type="InterPro" id="IPR019196">
    <property type="entry name" value="ABC_transp_unknown"/>
</dbReference>
<feature type="domain" description="DUF7088" evidence="10">
    <location>
        <begin position="279"/>
        <end position="383"/>
    </location>
</feature>
<dbReference type="RefSeq" id="WP_144994216.1">
    <property type="nucleotide sequence ID" value="NZ_CP036281.1"/>
</dbReference>